<evidence type="ECO:0000313" key="2">
    <source>
        <dbReference type="Proteomes" id="UP001207468"/>
    </source>
</evidence>
<keyword evidence="2" id="KW-1185">Reference proteome</keyword>
<dbReference type="EMBL" id="JAGFNK010000009">
    <property type="protein sequence ID" value="KAI9512379.1"/>
    <property type="molecule type" value="Genomic_DNA"/>
</dbReference>
<proteinExistence type="predicted"/>
<name>A0ACC0UMS0_9AGAM</name>
<accession>A0ACC0UMS0</accession>
<gene>
    <name evidence="1" type="ORF">F5148DRAFT_1162865</name>
</gene>
<organism evidence="1 2">
    <name type="scientific">Russula earlei</name>
    <dbReference type="NCBI Taxonomy" id="71964"/>
    <lineage>
        <taxon>Eukaryota</taxon>
        <taxon>Fungi</taxon>
        <taxon>Dikarya</taxon>
        <taxon>Basidiomycota</taxon>
        <taxon>Agaricomycotina</taxon>
        <taxon>Agaricomycetes</taxon>
        <taxon>Russulales</taxon>
        <taxon>Russulaceae</taxon>
        <taxon>Russula</taxon>
    </lineage>
</organism>
<reference evidence="1" key="1">
    <citation type="submission" date="2021-03" db="EMBL/GenBank/DDBJ databases">
        <title>Evolutionary priming and transition to the ectomycorrhizal habit in an iconic lineage of mushroom-forming fungi: is preadaptation a requirement?</title>
        <authorList>
            <consortium name="DOE Joint Genome Institute"/>
            <person name="Looney B.P."/>
            <person name="Miyauchi S."/>
            <person name="Morin E."/>
            <person name="Drula E."/>
            <person name="Courty P.E."/>
            <person name="Chicoki N."/>
            <person name="Fauchery L."/>
            <person name="Kohler A."/>
            <person name="Kuo A."/>
            <person name="LaButti K."/>
            <person name="Pangilinan J."/>
            <person name="Lipzen A."/>
            <person name="Riley R."/>
            <person name="Andreopoulos W."/>
            <person name="He G."/>
            <person name="Johnson J."/>
            <person name="Barry K.W."/>
            <person name="Grigoriev I.V."/>
            <person name="Nagy L."/>
            <person name="Hibbett D."/>
            <person name="Henrissat B."/>
            <person name="Matheny P.B."/>
            <person name="Labbe J."/>
            <person name="Martin A.F."/>
        </authorList>
    </citation>
    <scope>NUCLEOTIDE SEQUENCE</scope>
    <source>
        <strain evidence="1">BPL698</strain>
    </source>
</reference>
<evidence type="ECO:0000313" key="1">
    <source>
        <dbReference type="EMBL" id="KAI9512379.1"/>
    </source>
</evidence>
<comment type="caution">
    <text evidence="1">The sequence shown here is derived from an EMBL/GenBank/DDBJ whole genome shotgun (WGS) entry which is preliminary data.</text>
</comment>
<sequence length="138" mass="15634">MSSGVTVNPDSVAQFQDLKLKKKHKYIIFGLNEDKTEIIVLKSSTSKDYEEFLVDLPENQCRWAVYDLEFLKEEGGLRNKIIFYHWSPEGAKIKDKMVAASSREALRRALVGIAVEIQGTEDSEVALETVLEKAKRGN</sequence>
<dbReference type="Proteomes" id="UP001207468">
    <property type="component" value="Unassembled WGS sequence"/>
</dbReference>
<protein>
    <submittedName>
        <fullName evidence="1">Actin depolymerizing factor</fullName>
    </submittedName>
</protein>